<dbReference type="EMBL" id="JXUW01000011">
    <property type="protein sequence ID" value="KJE76811.1"/>
    <property type="molecule type" value="Genomic_DNA"/>
</dbReference>
<name>A0A0D8FUN4_9ACTN</name>
<comment type="caution">
    <text evidence="2">The sequence shown here is derived from an EMBL/GenBank/DDBJ whole genome shotgun (WGS) entry which is preliminary data.</text>
</comment>
<organism evidence="2 3">
    <name type="scientific">Ferrimicrobium acidiphilum DSM 19497</name>
    <dbReference type="NCBI Taxonomy" id="1121877"/>
    <lineage>
        <taxon>Bacteria</taxon>
        <taxon>Bacillati</taxon>
        <taxon>Actinomycetota</taxon>
        <taxon>Acidimicrobiia</taxon>
        <taxon>Acidimicrobiales</taxon>
        <taxon>Acidimicrobiaceae</taxon>
        <taxon>Ferrimicrobium</taxon>
    </lineage>
</organism>
<sequence>MPEQIEVTLARDWDWEFEVRRTLAAPHELTTVLEPVNSCHSAQLMAIEGLTRSPRVGSKELFARASALGLDVTLELCTLNRLLQRFAAEETEVRLSVNVSPSIVGSTAVQDLFAPWCDRLIIEISEENIVRDPRVLAEAVAPLRAEGAEIALDNAGVGYGGLSMLVALEPEWVKIDRRLVGTTLTSGTSRSIVRNLSTMTHRIGSRVIGVGVEEEAQLEFLIDSDVDCWQGYLEQPFAIHRRAGAIATTLREHPIPPTASFVIQLADSASLAVGQWIRRGVTSLDDVARVTDGCYEVGWVKFRDLVGVARSN</sequence>
<dbReference type="Pfam" id="PF00563">
    <property type="entry name" value="EAL"/>
    <property type="match status" value="1"/>
</dbReference>
<dbReference type="InterPro" id="IPR035919">
    <property type="entry name" value="EAL_sf"/>
</dbReference>
<dbReference type="RefSeq" id="WP_052565931.1">
    <property type="nucleotide sequence ID" value="NZ_JQKF01000015.1"/>
</dbReference>
<dbReference type="CDD" id="cd01948">
    <property type="entry name" value="EAL"/>
    <property type="match status" value="1"/>
</dbReference>
<dbReference type="PANTHER" id="PTHR33121:SF70">
    <property type="entry name" value="SIGNALING PROTEIN YKOW"/>
    <property type="match status" value="1"/>
</dbReference>
<dbReference type="PROSITE" id="PS50883">
    <property type="entry name" value="EAL"/>
    <property type="match status" value="1"/>
</dbReference>
<evidence type="ECO:0000313" key="3">
    <source>
        <dbReference type="Proteomes" id="UP000032336"/>
    </source>
</evidence>
<dbReference type="Gene3D" id="3.20.20.450">
    <property type="entry name" value="EAL domain"/>
    <property type="match status" value="1"/>
</dbReference>
<dbReference type="AlphaFoldDB" id="A0A0D8FUN4"/>
<dbReference type="SUPFAM" id="SSF141868">
    <property type="entry name" value="EAL domain-like"/>
    <property type="match status" value="1"/>
</dbReference>
<dbReference type="OrthoDB" id="23692at2"/>
<dbReference type="PANTHER" id="PTHR33121">
    <property type="entry name" value="CYCLIC DI-GMP PHOSPHODIESTERASE PDEF"/>
    <property type="match status" value="1"/>
</dbReference>
<dbReference type="STRING" id="1121877.FEAC_14590"/>
<evidence type="ECO:0000313" key="2">
    <source>
        <dbReference type="EMBL" id="KJE76811.1"/>
    </source>
</evidence>
<dbReference type="InterPro" id="IPR001633">
    <property type="entry name" value="EAL_dom"/>
</dbReference>
<dbReference type="GeneID" id="78372649"/>
<dbReference type="InterPro" id="IPR050706">
    <property type="entry name" value="Cyclic-di-GMP_PDE-like"/>
</dbReference>
<gene>
    <name evidence="2" type="primary">yjcC</name>
    <name evidence="2" type="ORF">FEAC_14590</name>
</gene>
<dbReference type="eggNOG" id="COG2200">
    <property type="taxonomic scope" value="Bacteria"/>
</dbReference>
<protein>
    <submittedName>
        <fullName evidence="2">Putative membrane protein YjcC</fullName>
    </submittedName>
</protein>
<dbReference type="SMART" id="SM00052">
    <property type="entry name" value="EAL"/>
    <property type="match status" value="1"/>
</dbReference>
<proteinExistence type="predicted"/>
<keyword evidence="3" id="KW-1185">Reference proteome</keyword>
<accession>A0A0D8FUN4</accession>
<evidence type="ECO:0000259" key="1">
    <source>
        <dbReference type="PROSITE" id="PS50883"/>
    </source>
</evidence>
<dbReference type="Proteomes" id="UP000032336">
    <property type="component" value="Unassembled WGS sequence"/>
</dbReference>
<reference evidence="2 3" key="1">
    <citation type="submission" date="2015-01" db="EMBL/GenBank/DDBJ databases">
        <title>Draft genome of the acidophilic iron oxidizer Ferrimicrobium acidiphilum strain T23.</title>
        <authorList>
            <person name="Poehlein A."/>
            <person name="Eisen S."/>
            <person name="Schloemann M."/>
            <person name="Johnson B.D."/>
            <person name="Daniel R."/>
            <person name="Muehling M."/>
        </authorList>
    </citation>
    <scope>NUCLEOTIDE SEQUENCE [LARGE SCALE GENOMIC DNA]</scope>
    <source>
        <strain evidence="2 3">T23</strain>
    </source>
</reference>
<dbReference type="GO" id="GO:0071111">
    <property type="term" value="F:cyclic-guanylate-specific phosphodiesterase activity"/>
    <property type="evidence" value="ECO:0007669"/>
    <property type="project" value="InterPro"/>
</dbReference>
<feature type="domain" description="EAL" evidence="1">
    <location>
        <begin position="12"/>
        <end position="251"/>
    </location>
</feature>